<dbReference type="InterPro" id="IPR013249">
    <property type="entry name" value="RNA_pol_sigma70_r4_t2"/>
</dbReference>
<dbReference type="PANTHER" id="PTHR43133">
    <property type="entry name" value="RNA POLYMERASE ECF-TYPE SIGMA FACTO"/>
    <property type="match status" value="1"/>
</dbReference>
<dbReference type="SUPFAM" id="SSF88659">
    <property type="entry name" value="Sigma3 and sigma4 domains of RNA polymerase sigma factors"/>
    <property type="match status" value="1"/>
</dbReference>
<feature type="domain" description="RNA polymerase sigma factor 70 region 4 type 2" evidence="6">
    <location>
        <begin position="109"/>
        <end position="160"/>
    </location>
</feature>
<dbReference type="InterPro" id="IPR013325">
    <property type="entry name" value="RNA_pol_sigma_r2"/>
</dbReference>
<gene>
    <name evidence="7" type="ORF">ACFYKX_23495</name>
</gene>
<protein>
    <submittedName>
        <fullName evidence="7">Sigma-70 family RNA polymerase sigma factor</fullName>
    </submittedName>
</protein>
<dbReference type="PANTHER" id="PTHR43133:SF60">
    <property type="entry name" value="RNA POLYMERASE SIGMA FACTOR SIGV"/>
    <property type="match status" value="1"/>
</dbReference>
<evidence type="ECO:0000256" key="3">
    <source>
        <dbReference type="ARBA" id="ARBA00023082"/>
    </source>
</evidence>
<evidence type="ECO:0000259" key="5">
    <source>
        <dbReference type="Pfam" id="PF04542"/>
    </source>
</evidence>
<dbReference type="InterPro" id="IPR014284">
    <property type="entry name" value="RNA_pol_sigma-70_dom"/>
</dbReference>
<keyword evidence="8" id="KW-1185">Reference proteome</keyword>
<evidence type="ECO:0000256" key="2">
    <source>
        <dbReference type="ARBA" id="ARBA00023015"/>
    </source>
</evidence>
<accession>A0ABW6KL26</accession>
<dbReference type="SUPFAM" id="SSF88946">
    <property type="entry name" value="Sigma2 domain of RNA polymerase sigma factors"/>
    <property type="match status" value="1"/>
</dbReference>
<dbReference type="Pfam" id="PF08281">
    <property type="entry name" value="Sigma70_r4_2"/>
    <property type="match status" value="1"/>
</dbReference>
<evidence type="ECO:0000313" key="8">
    <source>
        <dbReference type="Proteomes" id="UP001601059"/>
    </source>
</evidence>
<dbReference type="EMBL" id="JBIACK010000017">
    <property type="protein sequence ID" value="MFE8703533.1"/>
    <property type="molecule type" value="Genomic_DNA"/>
</dbReference>
<dbReference type="NCBIfam" id="NF006930">
    <property type="entry name" value="PRK09415.1"/>
    <property type="match status" value="1"/>
</dbReference>
<feature type="domain" description="RNA polymerase sigma-70 region 2" evidence="5">
    <location>
        <begin position="11"/>
        <end position="74"/>
    </location>
</feature>
<comment type="caution">
    <text evidence="7">The sequence shown here is derived from an EMBL/GenBank/DDBJ whole genome shotgun (WGS) entry which is preliminary data.</text>
</comment>
<comment type="similarity">
    <text evidence="1">Belongs to the sigma-70 factor family. ECF subfamily.</text>
</comment>
<dbReference type="Gene3D" id="1.10.1740.10">
    <property type="match status" value="1"/>
</dbReference>
<dbReference type="Gene3D" id="1.10.10.10">
    <property type="entry name" value="Winged helix-like DNA-binding domain superfamily/Winged helix DNA-binding domain"/>
    <property type="match status" value="1"/>
</dbReference>
<evidence type="ECO:0000313" key="7">
    <source>
        <dbReference type="EMBL" id="MFE8703533.1"/>
    </source>
</evidence>
<dbReference type="InterPro" id="IPR039425">
    <property type="entry name" value="RNA_pol_sigma-70-like"/>
</dbReference>
<proteinExistence type="inferred from homology"/>
<dbReference type="InterPro" id="IPR013324">
    <property type="entry name" value="RNA_pol_sigma_r3/r4-like"/>
</dbReference>
<evidence type="ECO:0000259" key="6">
    <source>
        <dbReference type="Pfam" id="PF08281"/>
    </source>
</evidence>
<dbReference type="InterPro" id="IPR036388">
    <property type="entry name" value="WH-like_DNA-bd_sf"/>
</dbReference>
<evidence type="ECO:0000256" key="4">
    <source>
        <dbReference type="ARBA" id="ARBA00023163"/>
    </source>
</evidence>
<dbReference type="CDD" id="cd06171">
    <property type="entry name" value="Sigma70_r4"/>
    <property type="match status" value="1"/>
</dbReference>
<keyword evidence="4" id="KW-0804">Transcription</keyword>
<dbReference type="RefSeq" id="WP_389364141.1">
    <property type="nucleotide sequence ID" value="NZ_JBIACK010000017.1"/>
</dbReference>
<keyword evidence="2" id="KW-0805">Transcription regulation</keyword>
<dbReference type="Proteomes" id="UP001601059">
    <property type="component" value="Unassembled WGS sequence"/>
</dbReference>
<sequence>MNKHETIAKLMNDYGTSVLHLTYSYVRNRQTSEDLTQEIFIKCFEKLDSFKGNSSIQTWLYRIAVNHCKDYVKSWNYRKVYITDYISSFLRENQSGAEEQFLKRSEKNELIDAVFKLPIKYREIIFLYYFHECSQKEISEIYQLNINTVKSRLSKGKELLRKSLVERGVEYGEEIQRDEKSNA</sequence>
<dbReference type="InterPro" id="IPR007627">
    <property type="entry name" value="RNA_pol_sigma70_r2"/>
</dbReference>
<evidence type="ECO:0000256" key="1">
    <source>
        <dbReference type="ARBA" id="ARBA00010641"/>
    </source>
</evidence>
<name>A0ABW6KL26_9BACI</name>
<dbReference type="NCBIfam" id="TIGR02937">
    <property type="entry name" value="sigma70-ECF"/>
    <property type="match status" value="1"/>
</dbReference>
<dbReference type="Pfam" id="PF04542">
    <property type="entry name" value="Sigma70_r2"/>
    <property type="match status" value="1"/>
</dbReference>
<organism evidence="7 8">
    <name type="scientific">Cytobacillus spartinae</name>
    <dbReference type="NCBI Taxonomy" id="3299023"/>
    <lineage>
        <taxon>Bacteria</taxon>
        <taxon>Bacillati</taxon>
        <taxon>Bacillota</taxon>
        <taxon>Bacilli</taxon>
        <taxon>Bacillales</taxon>
        <taxon>Bacillaceae</taxon>
        <taxon>Cytobacillus</taxon>
    </lineage>
</organism>
<reference evidence="7 8" key="1">
    <citation type="submission" date="2024-08" db="EMBL/GenBank/DDBJ databases">
        <title>Two novel Cytobacillus novel species.</title>
        <authorList>
            <person name="Liu G."/>
        </authorList>
    </citation>
    <scope>NUCLEOTIDE SEQUENCE [LARGE SCALE GENOMIC DNA]</scope>
    <source>
        <strain evidence="7 8">FJAT-54145</strain>
    </source>
</reference>
<keyword evidence="3" id="KW-0731">Sigma factor</keyword>